<dbReference type="PANTHER" id="PTHR43271:SF1">
    <property type="entry name" value="INNER MEMBRANE TRANSPORT PROTEIN YNFM"/>
    <property type="match status" value="1"/>
</dbReference>
<dbReference type="Proteomes" id="UP000005573">
    <property type="component" value="Unassembled WGS sequence"/>
</dbReference>
<proteinExistence type="inferred from homology"/>
<dbReference type="CDD" id="cd17324">
    <property type="entry name" value="MFS_NepI_like"/>
    <property type="match status" value="1"/>
</dbReference>
<keyword evidence="5 9" id="KW-0812">Transmembrane</keyword>
<evidence type="ECO:0000313" key="11">
    <source>
        <dbReference type="EMBL" id="EFU80607.1"/>
    </source>
</evidence>
<feature type="domain" description="Major facilitator superfamily (MFS) profile" evidence="10">
    <location>
        <begin position="85"/>
        <end position="467"/>
    </location>
</feature>
<gene>
    <name evidence="11" type="ORF">HMPREF0388_0326</name>
</gene>
<feature type="transmembrane region" description="Helical" evidence="9">
    <location>
        <begin position="377"/>
        <end position="399"/>
    </location>
</feature>
<keyword evidence="4" id="KW-1003">Cell membrane</keyword>
<feature type="transmembrane region" description="Helical" evidence="9">
    <location>
        <begin position="87"/>
        <end position="107"/>
    </location>
</feature>
<dbReference type="InterPro" id="IPR011701">
    <property type="entry name" value="MFS"/>
</dbReference>
<dbReference type="SUPFAM" id="SSF103473">
    <property type="entry name" value="MFS general substrate transporter"/>
    <property type="match status" value="1"/>
</dbReference>
<dbReference type="InterPro" id="IPR036259">
    <property type="entry name" value="MFS_trans_sf"/>
</dbReference>
<keyword evidence="7 9" id="KW-0472">Membrane</keyword>
<name>E6LX53_9ACTO</name>
<reference evidence="11 12" key="1">
    <citation type="submission" date="2010-12" db="EMBL/GenBank/DDBJ databases">
        <authorList>
            <person name="Muzny D."/>
            <person name="Qin X."/>
            <person name="Deng J."/>
            <person name="Jiang H."/>
            <person name="Liu Y."/>
            <person name="Qu J."/>
            <person name="Song X.-Z."/>
            <person name="Zhang L."/>
            <person name="Thornton R."/>
            <person name="Coyle M."/>
            <person name="Francisco L."/>
            <person name="Jackson L."/>
            <person name="Javaid M."/>
            <person name="Korchina V."/>
            <person name="Kovar C."/>
            <person name="Mata R."/>
            <person name="Mathew T."/>
            <person name="Ngo R."/>
            <person name="Nguyen L."/>
            <person name="Nguyen N."/>
            <person name="Okwuonu G."/>
            <person name="Ongeri F."/>
            <person name="Pham C."/>
            <person name="Simmons D."/>
            <person name="Wilczek-Boney K."/>
            <person name="Hale W."/>
            <person name="Jakkamsetti A."/>
            <person name="Pham P."/>
            <person name="Ruth R."/>
            <person name="San Lucas F."/>
            <person name="Warren J."/>
            <person name="Zhang J."/>
            <person name="Zhao Z."/>
            <person name="Zhou C."/>
            <person name="Zhu D."/>
            <person name="Lee S."/>
            <person name="Bess C."/>
            <person name="Blankenburg K."/>
            <person name="Forbes L."/>
            <person name="Fu Q."/>
            <person name="Gubbala S."/>
            <person name="Hirani K."/>
            <person name="Jayaseelan J.C."/>
            <person name="Lara F."/>
            <person name="Munidasa M."/>
            <person name="Palculict T."/>
            <person name="Patil S."/>
            <person name="Pu L.-L."/>
            <person name="Saada N."/>
            <person name="Tang L."/>
            <person name="Weissenberger G."/>
            <person name="Zhu Y."/>
            <person name="Hemphill L."/>
            <person name="Shang Y."/>
            <person name="Youmans B."/>
            <person name="Ayvaz T."/>
            <person name="Ross M."/>
            <person name="Santibanez J."/>
            <person name="Aqrawi P."/>
            <person name="Gross S."/>
            <person name="Joshi V."/>
            <person name="Fowler G."/>
            <person name="Nazareth L."/>
            <person name="Reid J."/>
            <person name="Worley K."/>
            <person name="Petrosino J."/>
            <person name="Highlander S."/>
            <person name="Gibbs R."/>
        </authorList>
    </citation>
    <scope>NUCLEOTIDE SEQUENCE [LARGE SCALE GENOMIC DNA]</scope>
    <source>
        <strain evidence="11 12">ATCC 51333</strain>
    </source>
</reference>
<dbReference type="PANTHER" id="PTHR43271">
    <property type="entry name" value="BLL2771 PROTEIN"/>
    <property type="match status" value="1"/>
</dbReference>
<dbReference type="HOGENOM" id="CLU_001265_19_3_11"/>
<evidence type="ECO:0000256" key="7">
    <source>
        <dbReference type="ARBA" id="ARBA00023136"/>
    </source>
</evidence>
<evidence type="ECO:0000256" key="1">
    <source>
        <dbReference type="ARBA" id="ARBA00004651"/>
    </source>
</evidence>
<feature type="transmembrane region" description="Helical" evidence="9">
    <location>
        <begin position="419"/>
        <end position="438"/>
    </location>
</feature>
<dbReference type="PRINTS" id="PR01036">
    <property type="entry name" value="TCRTETB"/>
</dbReference>
<evidence type="ECO:0000256" key="6">
    <source>
        <dbReference type="ARBA" id="ARBA00022989"/>
    </source>
</evidence>
<accession>E6LX53</accession>
<evidence type="ECO:0000256" key="3">
    <source>
        <dbReference type="ARBA" id="ARBA00022448"/>
    </source>
</evidence>
<evidence type="ECO:0000256" key="4">
    <source>
        <dbReference type="ARBA" id="ARBA00022475"/>
    </source>
</evidence>
<keyword evidence="6 9" id="KW-1133">Transmembrane helix</keyword>
<feature type="transmembrane region" description="Helical" evidence="9">
    <location>
        <begin position="287"/>
        <end position="306"/>
    </location>
</feature>
<evidence type="ECO:0000256" key="8">
    <source>
        <dbReference type="SAM" id="MobiDB-lite"/>
    </source>
</evidence>
<comment type="subcellular location">
    <subcellularLocation>
        <location evidence="1">Cell membrane</location>
        <topology evidence="1">Multi-pass membrane protein</topology>
    </subcellularLocation>
</comment>
<feature type="transmembrane region" description="Helical" evidence="9">
    <location>
        <begin position="151"/>
        <end position="168"/>
    </location>
</feature>
<evidence type="ECO:0000259" key="10">
    <source>
        <dbReference type="PROSITE" id="PS50850"/>
    </source>
</evidence>
<organism evidence="11 12">
    <name type="scientific">Mobiluncus curtisii ATCC 51333</name>
    <dbReference type="NCBI Taxonomy" id="887326"/>
    <lineage>
        <taxon>Bacteria</taxon>
        <taxon>Bacillati</taxon>
        <taxon>Actinomycetota</taxon>
        <taxon>Actinomycetes</taxon>
        <taxon>Actinomycetales</taxon>
        <taxon>Actinomycetaceae</taxon>
        <taxon>Mobiluncus</taxon>
    </lineage>
</organism>
<dbReference type="GO" id="GO:0005886">
    <property type="term" value="C:plasma membrane"/>
    <property type="evidence" value="ECO:0007669"/>
    <property type="project" value="UniProtKB-SubCell"/>
</dbReference>
<feature type="transmembrane region" description="Helical" evidence="9">
    <location>
        <begin position="353"/>
        <end position="371"/>
    </location>
</feature>
<dbReference type="GO" id="GO:0022857">
    <property type="term" value="F:transmembrane transporter activity"/>
    <property type="evidence" value="ECO:0007669"/>
    <property type="project" value="InterPro"/>
</dbReference>
<comment type="caution">
    <text evidence="11">The sequence shown here is derived from an EMBL/GenBank/DDBJ whole genome shotgun (WGS) entry which is preliminary data.</text>
</comment>
<feature type="transmembrane region" description="Helical" evidence="9">
    <location>
        <begin position="444"/>
        <end position="462"/>
    </location>
</feature>
<evidence type="ECO:0000256" key="5">
    <source>
        <dbReference type="ARBA" id="ARBA00022692"/>
    </source>
</evidence>
<feature type="transmembrane region" description="Helical" evidence="9">
    <location>
        <begin position="318"/>
        <end position="341"/>
    </location>
</feature>
<dbReference type="AlphaFoldDB" id="E6LX53"/>
<keyword evidence="3" id="KW-0813">Transport</keyword>
<evidence type="ECO:0000256" key="2">
    <source>
        <dbReference type="ARBA" id="ARBA00008335"/>
    </source>
</evidence>
<dbReference type="PROSITE" id="PS50850">
    <property type="entry name" value="MFS"/>
    <property type="match status" value="1"/>
</dbReference>
<protein>
    <submittedName>
        <fullName evidence="11">Transporter, major facilitator family protein</fullName>
    </submittedName>
</protein>
<dbReference type="Pfam" id="PF07690">
    <property type="entry name" value="MFS_1"/>
    <property type="match status" value="1"/>
</dbReference>
<feature type="transmembrane region" description="Helical" evidence="9">
    <location>
        <begin position="239"/>
        <end position="259"/>
    </location>
</feature>
<sequence length="473" mass="49542">MRDVSGHSAGEYTGNMSSVRKSKAPGPRQPDSILASPDPAMIDAARTEPGGIPIPVEDLPLTALRPAAQAAFTGYTSHDPEYRRIKFALFVAGFVTFAQIYEVQVLLPDISKFFSISPVTASLALSLTTLALAISMFFIGPSSERLGRHPIILISLFVASLLGIVLGFTPNWGFLMVGRFVQGMALAGLPAVATAYLAEEICPAELPKAAGSYVAGTAIGGMLGRILSGFLSHLVGWDMTITVLGCIGVAGTLLVWLFLPQQEGFSKAEPGLKALLQHTKDVLTEPGLVLLFVIAGTALGAYQSILNMMPYRLTGAPYFLATWIVSLIFLVNLFGSVAASTAGSLASRFGRRAVVPLAGIIYLVGILMMLARPLWAIFAGLVVFTIGFFGVHSVATGWVTARAVSGVGATGQASSAYSIVYYAGGSIFGTLAGFGWTALGWPGVVAISGSLAVVVIVLALILRHIKPLSASGY</sequence>
<feature type="region of interest" description="Disordered" evidence="8">
    <location>
        <begin position="1"/>
        <end position="37"/>
    </location>
</feature>
<comment type="similarity">
    <text evidence="2">Belongs to the major facilitator superfamily.</text>
</comment>
<dbReference type="InterPro" id="IPR020846">
    <property type="entry name" value="MFS_dom"/>
</dbReference>
<evidence type="ECO:0000256" key="9">
    <source>
        <dbReference type="SAM" id="Phobius"/>
    </source>
</evidence>
<dbReference type="EMBL" id="AEPY01000003">
    <property type="protein sequence ID" value="EFU80607.1"/>
    <property type="molecule type" value="Genomic_DNA"/>
</dbReference>
<dbReference type="Gene3D" id="1.20.1250.20">
    <property type="entry name" value="MFS general substrate transporter like domains"/>
    <property type="match status" value="1"/>
</dbReference>
<evidence type="ECO:0000313" key="12">
    <source>
        <dbReference type="Proteomes" id="UP000005573"/>
    </source>
</evidence>
<feature type="transmembrane region" description="Helical" evidence="9">
    <location>
        <begin position="119"/>
        <end position="139"/>
    </location>
</feature>